<comment type="subcellular location">
    <subcellularLocation>
        <location evidence="16">Postsynaptic cell membrane</location>
        <topology evidence="16">Multi-pass membrane protein</topology>
    </subcellularLocation>
</comment>
<evidence type="ECO:0000256" key="3">
    <source>
        <dbReference type="ARBA" id="ARBA00022448"/>
    </source>
</evidence>
<dbReference type="AlphaFoldDB" id="A0A7R8XI47"/>
<comment type="similarity">
    <text evidence="2">Belongs to the ligand-gated ion channel (TC 1.A.9) family. Acetylcholine receptor (TC 1.A.9.1) subfamily.</text>
</comment>
<evidence type="ECO:0000259" key="19">
    <source>
        <dbReference type="Pfam" id="PF02932"/>
    </source>
</evidence>
<keyword evidence="13" id="KW-0628">Postsynaptic cell membrane</keyword>
<reference evidence="20" key="1">
    <citation type="submission" date="2020-11" db="EMBL/GenBank/DDBJ databases">
        <authorList>
            <person name="Tran Van P."/>
        </authorList>
    </citation>
    <scope>NUCLEOTIDE SEQUENCE</scope>
</reference>
<dbReference type="InterPro" id="IPR006029">
    <property type="entry name" value="Neurotrans-gated_channel_TM"/>
</dbReference>
<dbReference type="OrthoDB" id="5975154at2759"/>
<feature type="domain" description="Neurotransmitter-gated ion-channel transmembrane" evidence="19">
    <location>
        <begin position="239"/>
        <end position="445"/>
    </location>
</feature>
<keyword evidence="5 17" id="KW-0812">Transmembrane</keyword>
<dbReference type="PANTHER" id="PTHR18945">
    <property type="entry name" value="NEUROTRANSMITTER GATED ION CHANNEL"/>
    <property type="match status" value="1"/>
</dbReference>
<dbReference type="CDD" id="cd19051">
    <property type="entry name" value="LGIC_TM_cation"/>
    <property type="match status" value="1"/>
</dbReference>
<dbReference type="InterPro" id="IPR006202">
    <property type="entry name" value="Neur_chan_lig-bd"/>
</dbReference>
<keyword evidence="9 17" id="KW-0472">Membrane</keyword>
<evidence type="ECO:0000256" key="7">
    <source>
        <dbReference type="ARBA" id="ARBA00023018"/>
    </source>
</evidence>
<dbReference type="InterPro" id="IPR036734">
    <property type="entry name" value="Neur_chan_lig-bd_sf"/>
</dbReference>
<dbReference type="InterPro" id="IPR038050">
    <property type="entry name" value="Neuro_actylchol_rec"/>
</dbReference>
<protein>
    <submittedName>
        <fullName evidence="20">Uncharacterized protein</fullName>
    </submittedName>
</protein>
<dbReference type="Pfam" id="PF02932">
    <property type="entry name" value="Neur_chan_memb"/>
    <property type="match status" value="1"/>
</dbReference>
<evidence type="ECO:0000256" key="15">
    <source>
        <dbReference type="ARBA" id="ARBA00023303"/>
    </source>
</evidence>
<proteinExistence type="inferred from homology"/>
<dbReference type="SUPFAM" id="SSF63712">
    <property type="entry name" value="Nicotinic receptor ligand binding domain-like"/>
    <property type="match status" value="1"/>
</dbReference>
<keyword evidence="8 17" id="KW-0406">Ion transport</keyword>
<sequence>MEVWHLILFIACNEMLSEGSKEEIRLRKALFTDYPMVRPIDDSNRPLVVHVRLGLFQIIDLDEKNRVLSTNAEVIELWNDTYLHWKPEEFGGIRKIVIPYNSIWIPDIILYNSVSTNCGDRQLRTNAIVSYKGEVTLLTSAIFCSFCNVDVQFYPFDVQTCKLRFMSLTHDHTQIRLQIDHDQKIDLLSYAENEEFSLTSYVAEEKAEMDPCCENYFSVIAYSMRLRRRPGFFLLNYFLPMIIINVMALLSFLMPCESGEKVTLGISAMLNMVIILMGLRDVLPPTENTPLIVEVVLNIFTSYLYHLSDVRPLPKALQCLCRILARLTCMAEPHFAPSPLTQAGAKMDGNERNGVDLRRHSQNTATESLRMESVKEADVKMNRLLSLMESQEKRKWEKVKIKKAGGREGEGYVTDLQNWRTVSWILDRFFLNLFFFLNVGFSVGILFSSSQN</sequence>
<evidence type="ECO:0000313" key="20">
    <source>
        <dbReference type="EMBL" id="CAD7247637.1"/>
    </source>
</evidence>
<evidence type="ECO:0000259" key="18">
    <source>
        <dbReference type="Pfam" id="PF02931"/>
    </source>
</evidence>
<keyword evidence="4" id="KW-1003">Cell membrane</keyword>
<keyword evidence="10" id="KW-1015">Disulfide bond</keyword>
<gene>
    <name evidence="20" type="ORF">DSTB1V02_LOCUS7462</name>
</gene>
<evidence type="ECO:0000256" key="4">
    <source>
        <dbReference type="ARBA" id="ARBA00022475"/>
    </source>
</evidence>
<keyword evidence="3 17" id="KW-0813">Transport</keyword>
<evidence type="ECO:0000256" key="10">
    <source>
        <dbReference type="ARBA" id="ARBA00023157"/>
    </source>
</evidence>
<dbReference type="CDD" id="cd18997">
    <property type="entry name" value="LGIC_ECD_nAChR"/>
    <property type="match status" value="1"/>
</dbReference>
<evidence type="ECO:0000256" key="13">
    <source>
        <dbReference type="ARBA" id="ARBA00023257"/>
    </source>
</evidence>
<keyword evidence="6 17" id="KW-1133">Transmembrane helix</keyword>
<name>A0A7R8XI47_9CRUS</name>
<dbReference type="GO" id="GO:0022848">
    <property type="term" value="F:acetylcholine-gated monoatomic cation-selective channel activity"/>
    <property type="evidence" value="ECO:0007669"/>
    <property type="project" value="InterPro"/>
</dbReference>
<keyword evidence="7" id="KW-0770">Synapse</keyword>
<dbReference type="PRINTS" id="PR00252">
    <property type="entry name" value="NRIONCHANNEL"/>
</dbReference>
<dbReference type="InterPro" id="IPR006201">
    <property type="entry name" value="Neur_channel"/>
</dbReference>
<keyword evidence="15 17" id="KW-0407">Ion channel</keyword>
<dbReference type="Gene3D" id="2.70.170.10">
    <property type="entry name" value="Neurotransmitter-gated ion-channel ligand-binding domain"/>
    <property type="match status" value="1"/>
</dbReference>
<comment type="caution">
    <text evidence="17">Lacks conserved residue(s) required for the propagation of feature annotation.</text>
</comment>
<dbReference type="GO" id="GO:0045211">
    <property type="term" value="C:postsynaptic membrane"/>
    <property type="evidence" value="ECO:0007669"/>
    <property type="project" value="UniProtKB-SubCell"/>
</dbReference>
<evidence type="ECO:0000256" key="16">
    <source>
        <dbReference type="ARBA" id="ARBA00034104"/>
    </source>
</evidence>
<feature type="transmembrane region" description="Helical" evidence="17">
    <location>
        <begin position="429"/>
        <end position="447"/>
    </location>
</feature>
<keyword evidence="12" id="KW-0325">Glycoprotein</keyword>
<evidence type="ECO:0000256" key="9">
    <source>
        <dbReference type="ARBA" id="ARBA00023136"/>
    </source>
</evidence>
<dbReference type="PROSITE" id="PS00236">
    <property type="entry name" value="NEUROTR_ION_CHANNEL"/>
    <property type="match status" value="1"/>
</dbReference>
<dbReference type="EMBL" id="CAJPEV010001520">
    <property type="protein sequence ID" value="CAG0893112.1"/>
    <property type="molecule type" value="Genomic_DNA"/>
</dbReference>
<dbReference type="Proteomes" id="UP000677054">
    <property type="component" value="Unassembled WGS sequence"/>
</dbReference>
<keyword evidence="11" id="KW-0675">Receptor</keyword>
<dbReference type="InterPro" id="IPR002394">
    <property type="entry name" value="Nicotinic_acetylcholine_rcpt"/>
</dbReference>
<dbReference type="GO" id="GO:0004888">
    <property type="term" value="F:transmembrane signaling receptor activity"/>
    <property type="evidence" value="ECO:0007669"/>
    <property type="project" value="InterPro"/>
</dbReference>
<evidence type="ECO:0000256" key="14">
    <source>
        <dbReference type="ARBA" id="ARBA00023286"/>
    </source>
</evidence>
<accession>A0A7R8XI47</accession>
<evidence type="ECO:0000256" key="11">
    <source>
        <dbReference type="ARBA" id="ARBA00023170"/>
    </source>
</evidence>
<evidence type="ECO:0000313" key="21">
    <source>
        <dbReference type="Proteomes" id="UP000677054"/>
    </source>
</evidence>
<dbReference type="SUPFAM" id="SSF90112">
    <property type="entry name" value="Neurotransmitter-gated ion-channel transmembrane pore"/>
    <property type="match status" value="1"/>
</dbReference>
<evidence type="ECO:0000256" key="12">
    <source>
        <dbReference type="ARBA" id="ARBA00023180"/>
    </source>
</evidence>
<feature type="domain" description="Neurotransmitter-gated ion-channel ligand-binding" evidence="18">
    <location>
        <begin position="25"/>
        <end position="230"/>
    </location>
</feature>
<keyword evidence="14" id="KW-1071">Ligand-gated ion channel</keyword>
<evidence type="ECO:0000256" key="17">
    <source>
        <dbReference type="RuleBase" id="RU000687"/>
    </source>
</evidence>
<dbReference type="FunFam" id="2.70.170.10:FF:000028">
    <property type="entry name" value="AcetylCholine Receptor"/>
    <property type="match status" value="1"/>
</dbReference>
<organism evidence="20">
    <name type="scientific">Darwinula stevensoni</name>
    <dbReference type="NCBI Taxonomy" id="69355"/>
    <lineage>
        <taxon>Eukaryota</taxon>
        <taxon>Metazoa</taxon>
        <taxon>Ecdysozoa</taxon>
        <taxon>Arthropoda</taxon>
        <taxon>Crustacea</taxon>
        <taxon>Oligostraca</taxon>
        <taxon>Ostracoda</taxon>
        <taxon>Podocopa</taxon>
        <taxon>Podocopida</taxon>
        <taxon>Darwinulocopina</taxon>
        <taxon>Darwinuloidea</taxon>
        <taxon>Darwinulidae</taxon>
        <taxon>Darwinula</taxon>
    </lineage>
</organism>
<dbReference type="EMBL" id="LR901037">
    <property type="protein sequence ID" value="CAD7247637.1"/>
    <property type="molecule type" value="Genomic_DNA"/>
</dbReference>
<dbReference type="Pfam" id="PF02931">
    <property type="entry name" value="Neur_chan_LBD"/>
    <property type="match status" value="1"/>
</dbReference>
<dbReference type="InterPro" id="IPR018000">
    <property type="entry name" value="Neurotransmitter_ion_chnl_CS"/>
</dbReference>
<evidence type="ECO:0000256" key="2">
    <source>
        <dbReference type="ARBA" id="ARBA00009237"/>
    </source>
</evidence>
<evidence type="ECO:0000256" key="6">
    <source>
        <dbReference type="ARBA" id="ARBA00022989"/>
    </source>
</evidence>
<evidence type="ECO:0000256" key="5">
    <source>
        <dbReference type="ARBA" id="ARBA00022692"/>
    </source>
</evidence>
<feature type="transmembrane region" description="Helical" evidence="17">
    <location>
        <begin position="232"/>
        <end position="250"/>
    </location>
</feature>
<dbReference type="PRINTS" id="PR00254">
    <property type="entry name" value="NICOTINICR"/>
</dbReference>
<keyword evidence="21" id="KW-1185">Reference proteome</keyword>
<dbReference type="Gene3D" id="1.20.58.390">
    <property type="entry name" value="Neurotransmitter-gated ion-channel transmembrane domain"/>
    <property type="match status" value="1"/>
</dbReference>
<evidence type="ECO:0000256" key="1">
    <source>
        <dbReference type="ARBA" id="ARBA00003328"/>
    </source>
</evidence>
<dbReference type="InterPro" id="IPR036719">
    <property type="entry name" value="Neuro-gated_channel_TM_sf"/>
</dbReference>
<evidence type="ECO:0000256" key="8">
    <source>
        <dbReference type="ARBA" id="ARBA00023065"/>
    </source>
</evidence>
<comment type="function">
    <text evidence="1">After binding acetylcholine, the AChR responds by an extensive change in conformation that affects all subunits and leads to opening of an ion-conducting channel across the plasma membrane.</text>
</comment>